<keyword evidence="4" id="KW-1185">Reference proteome</keyword>
<evidence type="ECO:0000313" key="4">
    <source>
        <dbReference type="Proteomes" id="UP000065822"/>
    </source>
</evidence>
<dbReference type="EMBL" id="LT906449">
    <property type="protein sequence ID" value="SNV04914.1"/>
    <property type="molecule type" value="Genomic_DNA"/>
</dbReference>
<dbReference type="RefSeq" id="WP_066429208.1">
    <property type="nucleotide sequence ID" value="NZ_CP014227.1"/>
</dbReference>
<evidence type="ECO:0000313" key="3">
    <source>
        <dbReference type="EMBL" id="SNV04914.1"/>
    </source>
</evidence>
<keyword evidence="1" id="KW-0812">Transmembrane</keyword>
<dbReference type="InterPro" id="IPR046568">
    <property type="entry name" value="DUF6722"/>
</dbReference>
<dbReference type="Proteomes" id="UP000065822">
    <property type="component" value="Chromosome"/>
</dbReference>
<feature type="transmembrane region" description="Helical" evidence="1">
    <location>
        <begin position="12"/>
        <end position="27"/>
    </location>
</feature>
<evidence type="ECO:0000256" key="1">
    <source>
        <dbReference type="SAM" id="Phobius"/>
    </source>
</evidence>
<evidence type="ECO:0000313" key="5">
    <source>
        <dbReference type="Proteomes" id="UP000215539"/>
    </source>
</evidence>
<protein>
    <submittedName>
        <fullName evidence="3">Uncharacterized protein</fullName>
    </submittedName>
</protein>
<dbReference type="Pfam" id="PF20482">
    <property type="entry name" value="DUF6722"/>
    <property type="match status" value="1"/>
</dbReference>
<keyword evidence="1" id="KW-0472">Membrane</keyword>
<keyword evidence="1" id="KW-1133">Transmembrane helix</keyword>
<gene>
    <name evidence="2" type="ORF">AXF12_06025</name>
    <name evidence="3" type="ORF">SAMEA44541418_00511</name>
</gene>
<dbReference type="EMBL" id="CP014227">
    <property type="protein sequence ID" value="AMD85114.1"/>
    <property type="molecule type" value="Genomic_DNA"/>
</dbReference>
<dbReference type="KEGG" id="chg:AXF12_06025"/>
<dbReference type="Proteomes" id="UP000215539">
    <property type="component" value="Chromosome 1"/>
</dbReference>
<evidence type="ECO:0000313" key="2">
    <source>
        <dbReference type="EMBL" id="AMD85114.1"/>
    </source>
</evidence>
<organism evidence="3 5">
    <name type="scientific">Capnocytophaga haemolytica</name>
    <dbReference type="NCBI Taxonomy" id="45243"/>
    <lineage>
        <taxon>Bacteria</taxon>
        <taxon>Pseudomonadati</taxon>
        <taxon>Bacteroidota</taxon>
        <taxon>Flavobacteriia</taxon>
        <taxon>Flavobacteriales</taxon>
        <taxon>Flavobacteriaceae</taxon>
        <taxon>Capnocytophaga</taxon>
    </lineage>
</organism>
<sequence length="66" mass="7383">MKKEFGKWLLDIAKYIVTAVFISNTLVSTENSIYAYIGGVLAVFITMAVGLFLLKEPQAKKRPSEE</sequence>
<reference evidence="3 5" key="2">
    <citation type="submission" date="2017-06" db="EMBL/GenBank/DDBJ databases">
        <authorList>
            <consortium name="Pathogen Informatics"/>
        </authorList>
    </citation>
    <scope>NUCLEOTIDE SEQUENCE [LARGE SCALE GENOMIC DNA]</scope>
    <source>
        <strain evidence="3 5">NCTC12947</strain>
    </source>
</reference>
<dbReference type="AlphaFoldDB" id="A0AAX2GVJ2"/>
<feature type="transmembrane region" description="Helical" evidence="1">
    <location>
        <begin position="33"/>
        <end position="54"/>
    </location>
</feature>
<proteinExistence type="predicted"/>
<accession>A0AAX2GVJ2</accession>
<name>A0AAX2GVJ2_9FLAO</name>
<reference evidence="2 4" key="1">
    <citation type="submission" date="2016-02" db="EMBL/GenBank/DDBJ databases">
        <authorList>
            <person name="Holder M.E."/>
            <person name="Ajami N.J."/>
            <person name="Petrosino J.F."/>
        </authorList>
    </citation>
    <scope>NUCLEOTIDE SEQUENCE [LARGE SCALE GENOMIC DNA]</scope>
    <source>
        <strain evidence="2 4">CCUG 32990</strain>
    </source>
</reference>